<dbReference type="EMBL" id="JTDY01009320">
    <property type="protein sequence ID" value="KOB63656.1"/>
    <property type="molecule type" value="Genomic_DNA"/>
</dbReference>
<dbReference type="Proteomes" id="UP000037510">
    <property type="component" value="Unassembled WGS sequence"/>
</dbReference>
<dbReference type="InterPro" id="IPR014472">
    <property type="entry name" value="CHOPT"/>
</dbReference>
<keyword evidence="7" id="KW-1185">Reference proteome</keyword>
<dbReference type="InterPro" id="IPR048254">
    <property type="entry name" value="CDP_ALCOHOL_P_TRANSF_CS"/>
</dbReference>
<dbReference type="STRING" id="104452.A0A0L7KKS5"/>
<dbReference type="GO" id="GO:0004307">
    <property type="term" value="F:ethanolaminephosphotransferase activity"/>
    <property type="evidence" value="ECO:0007669"/>
    <property type="project" value="TreeGrafter"/>
</dbReference>
<gene>
    <name evidence="6" type="ORF">OBRU01_24737</name>
</gene>
<evidence type="ECO:0000313" key="6">
    <source>
        <dbReference type="EMBL" id="KOB63656.1"/>
    </source>
</evidence>
<evidence type="ECO:0000256" key="2">
    <source>
        <dbReference type="ARBA" id="ARBA00010441"/>
    </source>
</evidence>
<dbReference type="AlphaFoldDB" id="A0A0L7KKS5"/>
<organism evidence="6 7">
    <name type="scientific">Operophtera brumata</name>
    <name type="common">Winter moth</name>
    <name type="synonym">Phalaena brumata</name>
    <dbReference type="NCBI Taxonomy" id="104452"/>
    <lineage>
        <taxon>Eukaryota</taxon>
        <taxon>Metazoa</taxon>
        <taxon>Ecdysozoa</taxon>
        <taxon>Arthropoda</taxon>
        <taxon>Hexapoda</taxon>
        <taxon>Insecta</taxon>
        <taxon>Pterygota</taxon>
        <taxon>Neoptera</taxon>
        <taxon>Endopterygota</taxon>
        <taxon>Lepidoptera</taxon>
        <taxon>Glossata</taxon>
        <taxon>Ditrysia</taxon>
        <taxon>Geometroidea</taxon>
        <taxon>Geometridae</taxon>
        <taxon>Larentiinae</taxon>
        <taxon>Operophtera</taxon>
    </lineage>
</organism>
<comment type="similarity">
    <text evidence="2 5">Belongs to the CDP-alcohol phosphatidyltransferase class-I family.</text>
</comment>
<dbReference type="PANTHER" id="PTHR10414">
    <property type="entry name" value="ETHANOLAMINEPHOSPHOTRANSFERASE"/>
    <property type="match status" value="1"/>
</dbReference>
<evidence type="ECO:0000256" key="5">
    <source>
        <dbReference type="RuleBase" id="RU003750"/>
    </source>
</evidence>
<evidence type="ECO:0000256" key="4">
    <source>
        <dbReference type="ARBA" id="ARBA00023136"/>
    </source>
</evidence>
<reference evidence="6 7" key="1">
    <citation type="journal article" date="2015" name="Genome Biol. Evol.">
        <title>The genome of winter moth (Operophtera brumata) provides a genomic perspective on sexual dimorphism and phenology.</title>
        <authorList>
            <person name="Derks M.F."/>
            <person name="Smit S."/>
            <person name="Salis L."/>
            <person name="Schijlen E."/>
            <person name="Bossers A."/>
            <person name="Mateman C."/>
            <person name="Pijl A.S."/>
            <person name="de Ridder D."/>
            <person name="Groenen M.A."/>
            <person name="Visser M.E."/>
            <person name="Megens H.J."/>
        </authorList>
    </citation>
    <scope>NUCLEOTIDE SEQUENCE [LARGE SCALE GENOMIC DNA]</scope>
    <source>
        <strain evidence="6">WM2013NL</strain>
        <tissue evidence="6">Head and thorax</tissue>
    </source>
</reference>
<dbReference type="PANTHER" id="PTHR10414:SF37">
    <property type="entry name" value="BB IN A BOXCAR, ISOFORM C"/>
    <property type="match status" value="1"/>
</dbReference>
<protein>
    <submittedName>
        <fullName evidence="6">Choline/ethanolaminephosphotransferase 1</fullName>
    </submittedName>
</protein>
<comment type="subcellular location">
    <subcellularLocation>
        <location evidence="1">Membrane</location>
    </subcellularLocation>
</comment>
<evidence type="ECO:0000256" key="1">
    <source>
        <dbReference type="ARBA" id="ARBA00004370"/>
    </source>
</evidence>
<dbReference type="InterPro" id="IPR000462">
    <property type="entry name" value="CDP-OH_P_trans"/>
</dbReference>
<sequence length="129" mass="14573">MQFLKERILNAAQLKRLSEHKYSCTSASLLDAWLQPWWCWLSLDAIDGKQARRTGSQSPLGELFDHGCDSISTVFIALGACIAVKLGEYPTWMFFQVSTTYVPIAHYHHSVHSARRVYSSQAGRVPDVD</sequence>
<accession>A0A0L7KKS5</accession>
<dbReference type="GO" id="GO:0005794">
    <property type="term" value="C:Golgi apparatus"/>
    <property type="evidence" value="ECO:0007669"/>
    <property type="project" value="TreeGrafter"/>
</dbReference>
<dbReference type="Pfam" id="PF01066">
    <property type="entry name" value="CDP-OH_P_transf"/>
    <property type="match status" value="1"/>
</dbReference>
<keyword evidence="4" id="KW-0472">Membrane</keyword>
<dbReference type="Gene3D" id="1.20.120.1760">
    <property type="match status" value="1"/>
</dbReference>
<dbReference type="GO" id="GO:0005789">
    <property type="term" value="C:endoplasmic reticulum membrane"/>
    <property type="evidence" value="ECO:0007669"/>
    <property type="project" value="TreeGrafter"/>
</dbReference>
<dbReference type="PROSITE" id="PS00379">
    <property type="entry name" value="CDP_ALCOHOL_P_TRANSF"/>
    <property type="match status" value="1"/>
</dbReference>
<dbReference type="GO" id="GO:0006646">
    <property type="term" value="P:phosphatidylethanolamine biosynthetic process"/>
    <property type="evidence" value="ECO:0007669"/>
    <property type="project" value="TreeGrafter"/>
</dbReference>
<name>A0A0L7KKS5_OPEBR</name>
<evidence type="ECO:0000256" key="3">
    <source>
        <dbReference type="ARBA" id="ARBA00022679"/>
    </source>
</evidence>
<comment type="caution">
    <text evidence="6">The sequence shown here is derived from an EMBL/GenBank/DDBJ whole genome shotgun (WGS) entry which is preliminary data.</text>
</comment>
<feature type="non-terminal residue" evidence="6">
    <location>
        <position position="129"/>
    </location>
</feature>
<dbReference type="InterPro" id="IPR043130">
    <property type="entry name" value="CDP-OH_PTrfase_TM_dom"/>
</dbReference>
<proteinExistence type="inferred from homology"/>
<keyword evidence="3 5" id="KW-0808">Transferase</keyword>
<dbReference type="GO" id="GO:0004142">
    <property type="term" value="F:diacylglycerol cholinephosphotransferase activity"/>
    <property type="evidence" value="ECO:0007669"/>
    <property type="project" value="TreeGrafter"/>
</dbReference>
<evidence type="ECO:0000313" key="7">
    <source>
        <dbReference type="Proteomes" id="UP000037510"/>
    </source>
</evidence>